<dbReference type="InterPro" id="IPR011629">
    <property type="entry name" value="CobW-like_C"/>
</dbReference>
<dbReference type="InterPro" id="IPR036627">
    <property type="entry name" value="CobW-likC_sf"/>
</dbReference>
<name>A0ABN9XLB3_9DINO</name>
<sequence length="286" mass="32265">MIDPSSRQAFYIDNVIALVDAKHAVQKLDESSADPTGRGTAGAQIAFASTVLLNKVDLVCDAELEEAEKRIMALNRSVDIIRCEKAQAPLDRLFGVRAFDLAKVLDEQYMDEEEFNSFYKPKMDNSISNVGVRFEGAVSLPMLQMFLDRYLFSEESARDFLRVKGVFDVVTSDQMFVLQCVHMLRNQSFSKPWPQGRPRENRIIFIGRGMQQRRRELTEGVRACVAGPLRFAVGAAVMARTGEGDDDRERGRVVKHWDEFQAYRILLDGGDEVRAPVDTDAYVRGA</sequence>
<dbReference type="EMBL" id="CAUYUJ010020714">
    <property type="protein sequence ID" value="CAK0900022.1"/>
    <property type="molecule type" value="Genomic_DNA"/>
</dbReference>
<dbReference type="InterPro" id="IPR051316">
    <property type="entry name" value="Zinc-reg_GTPase_activator"/>
</dbReference>
<organism evidence="7 8">
    <name type="scientific">Prorocentrum cordatum</name>
    <dbReference type="NCBI Taxonomy" id="2364126"/>
    <lineage>
        <taxon>Eukaryota</taxon>
        <taxon>Sar</taxon>
        <taxon>Alveolata</taxon>
        <taxon>Dinophyceae</taxon>
        <taxon>Prorocentrales</taxon>
        <taxon>Prorocentraceae</taxon>
        <taxon>Prorocentrum</taxon>
    </lineage>
</organism>
<feature type="domain" description="CobW C-terminal" evidence="6">
    <location>
        <begin position="127"/>
        <end position="225"/>
    </location>
</feature>
<evidence type="ECO:0000256" key="5">
    <source>
        <dbReference type="ARBA" id="ARBA00049117"/>
    </source>
</evidence>
<evidence type="ECO:0000256" key="3">
    <source>
        <dbReference type="ARBA" id="ARBA00023186"/>
    </source>
</evidence>
<evidence type="ECO:0000259" key="6">
    <source>
        <dbReference type="SMART" id="SM00833"/>
    </source>
</evidence>
<reference evidence="7" key="1">
    <citation type="submission" date="2023-10" db="EMBL/GenBank/DDBJ databases">
        <authorList>
            <person name="Chen Y."/>
            <person name="Shah S."/>
            <person name="Dougan E. K."/>
            <person name="Thang M."/>
            <person name="Chan C."/>
        </authorList>
    </citation>
    <scope>NUCLEOTIDE SEQUENCE [LARGE SCALE GENOMIC DNA]</scope>
</reference>
<proteinExistence type="inferred from homology"/>
<evidence type="ECO:0000256" key="1">
    <source>
        <dbReference type="ARBA" id="ARBA00022741"/>
    </source>
</evidence>
<keyword evidence="1" id="KW-0547">Nucleotide-binding</keyword>
<evidence type="ECO:0000256" key="4">
    <source>
        <dbReference type="ARBA" id="ARBA00034320"/>
    </source>
</evidence>
<evidence type="ECO:0000256" key="2">
    <source>
        <dbReference type="ARBA" id="ARBA00022801"/>
    </source>
</evidence>
<comment type="similarity">
    <text evidence="4">Belongs to the SIMIBI class G3E GTPase family. ZNG1 subfamily.</text>
</comment>
<keyword evidence="8" id="KW-1185">Reference proteome</keyword>
<dbReference type="Gene3D" id="3.40.50.300">
    <property type="entry name" value="P-loop containing nucleotide triphosphate hydrolases"/>
    <property type="match status" value="1"/>
</dbReference>
<comment type="catalytic activity">
    <reaction evidence="5">
        <text>GTP + H2O = GDP + phosphate + H(+)</text>
        <dbReference type="Rhea" id="RHEA:19669"/>
        <dbReference type="ChEBI" id="CHEBI:15377"/>
        <dbReference type="ChEBI" id="CHEBI:15378"/>
        <dbReference type="ChEBI" id="CHEBI:37565"/>
        <dbReference type="ChEBI" id="CHEBI:43474"/>
        <dbReference type="ChEBI" id="CHEBI:58189"/>
    </reaction>
    <physiologicalReaction direction="left-to-right" evidence="5">
        <dbReference type="Rhea" id="RHEA:19670"/>
    </physiologicalReaction>
</comment>
<comment type="caution">
    <text evidence="7">The sequence shown here is derived from an EMBL/GenBank/DDBJ whole genome shotgun (WGS) entry which is preliminary data.</text>
</comment>
<dbReference type="PANTHER" id="PTHR13748:SF70">
    <property type="entry name" value="COBW_HYPB_UREG NUCLEOTIDE-BINDING DOMAIN-CONTAINING PROTEIN"/>
    <property type="match status" value="1"/>
</dbReference>
<dbReference type="SUPFAM" id="SSF90002">
    <property type="entry name" value="Hypothetical protein YjiA, C-terminal domain"/>
    <property type="match status" value="1"/>
</dbReference>
<keyword evidence="3" id="KW-0143">Chaperone</keyword>
<dbReference type="Proteomes" id="UP001189429">
    <property type="component" value="Unassembled WGS sequence"/>
</dbReference>
<dbReference type="SMART" id="SM00833">
    <property type="entry name" value="CobW_C"/>
    <property type="match status" value="1"/>
</dbReference>
<keyword evidence="2" id="KW-0378">Hydrolase</keyword>
<dbReference type="InterPro" id="IPR027417">
    <property type="entry name" value="P-loop_NTPase"/>
</dbReference>
<accession>A0ABN9XLB3</accession>
<dbReference type="PANTHER" id="PTHR13748">
    <property type="entry name" value="COBW-RELATED"/>
    <property type="match status" value="1"/>
</dbReference>
<dbReference type="InterPro" id="IPR003495">
    <property type="entry name" value="CobW/HypB/UreG_nucleotide-bd"/>
</dbReference>
<dbReference type="Pfam" id="PF02492">
    <property type="entry name" value="cobW"/>
    <property type="match status" value="1"/>
</dbReference>
<gene>
    <name evidence="7" type="ORF">PCOR1329_LOCUS77424</name>
</gene>
<evidence type="ECO:0000313" key="8">
    <source>
        <dbReference type="Proteomes" id="UP001189429"/>
    </source>
</evidence>
<dbReference type="Pfam" id="PF07683">
    <property type="entry name" value="CobW_C"/>
    <property type="match status" value="1"/>
</dbReference>
<evidence type="ECO:0000313" key="7">
    <source>
        <dbReference type="EMBL" id="CAK0900022.1"/>
    </source>
</evidence>
<protein>
    <recommendedName>
        <fullName evidence="6">CobW C-terminal domain-containing protein</fullName>
    </recommendedName>
</protein>
<dbReference type="Gene3D" id="3.30.1220.10">
    <property type="entry name" value="CobW-like, C-terminal domain"/>
    <property type="match status" value="1"/>
</dbReference>